<gene>
    <name evidence="5" type="ORF">V2V91_03475</name>
</gene>
<dbReference type="SMART" id="SM00354">
    <property type="entry name" value="HTH_LACI"/>
    <property type="match status" value="1"/>
</dbReference>
<dbReference type="Pfam" id="PF00356">
    <property type="entry name" value="LacI"/>
    <property type="match status" value="1"/>
</dbReference>
<feature type="domain" description="HTH lacI-type" evidence="4">
    <location>
        <begin position="10"/>
        <end position="64"/>
    </location>
</feature>
<dbReference type="InterPro" id="IPR000843">
    <property type="entry name" value="HTH_LacI"/>
</dbReference>
<evidence type="ECO:0000256" key="2">
    <source>
        <dbReference type="ARBA" id="ARBA00023125"/>
    </source>
</evidence>
<dbReference type="Pfam" id="PF13377">
    <property type="entry name" value="Peripla_BP_3"/>
    <property type="match status" value="1"/>
</dbReference>
<dbReference type="Gene3D" id="1.10.260.40">
    <property type="entry name" value="lambda repressor-like DNA-binding domains"/>
    <property type="match status" value="1"/>
</dbReference>
<dbReference type="InterPro" id="IPR046335">
    <property type="entry name" value="LacI/GalR-like_sensor"/>
</dbReference>
<organism evidence="5 6">
    <name type="scientific">Microbacterium schleiferi</name>
    <dbReference type="NCBI Taxonomy" id="69362"/>
    <lineage>
        <taxon>Bacteria</taxon>
        <taxon>Bacillati</taxon>
        <taxon>Actinomycetota</taxon>
        <taxon>Actinomycetes</taxon>
        <taxon>Micrococcales</taxon>
        <taxon>Microbacteriaceae</taxon>
        <taxon>Microbacterium</taxon>
    </lineage>
</organism>
<dbReference type="PANTHER" id="PTHR30146:SF109">
    <property type="entry name" value="HTH-TYPE TRANSCRIPTIONAL REGULATOR GALS"/>
    <property type="match status" value="1"/>
</dbReference>
<evidence type="ECO:0000259" key="4">
    <source>
        <dbReference type="PROSITE" id="PS50932"/>
    </source>
</evidence>
<accession>A0ABU7V4K1</accession>
<dbReference type="SUPFAM" id="SSF53822">
    <property type="entry name" value="Periplasmic binding protein-like I"/>
    <property type="match status" value="1"/>
</dbReference>
<evidence type="ECO:0000256" key="1">
    <source>
        <dbReference type="ARBA" id="ARBA00023015"/>
    </source>
</evidence>
<sequence length="343" mass="36178">MSNENLVASVSVKDVAAAAGVSIGTVSNVLNQPERVLPATVARVRAAIAELGYVRNDAARQLRAGRSSSIGLIALDLANPFFAAVAKGAQERAAEAGLFVLVAASEDTRDREMAYLDHFSQQRVVGVLVTPASGDPDALKRLEAAGVRIVLVDRDAGDAPLNSVSVDDEEGGYLAVSHLLSIGRRRVVFVGGPSTLPQVLDRFRGARRAASEVADSSLEHLETAELTVLAGREAAAHILERDAADRPDAVFCANDLVAVGMLQGLAILGGVRVPDDIALVGYDDIDFATATVVPLTSVRQPAVEIGRAAVELVLEQGEQPQPRQVRFTPELIIRESSRATLSI</sequence>
<dbReference type="Proteomes" id="UP001351900">
    <property type="component" value="Unassembled WGS sequence"/>
</dbReference>
<dbReference type="PANTHER" id="PTHR30146">
    <property type="entry name" value="LACI-RELATED TRANSCRIPTIONAL REPRESSOR"/>
    <property type="match status" value="1"/>
</dbReference>
<keyword evidence="2 5" id="KW-0238">DNA-binding</keyword>
<keyword evidence="6" id="KW-1185">Reference proteome</keyword>
<dbReference type="InterPro" id="IPR010982">
    <property type="entry name" value="Lambda_DNA-bd_dom_sf"/>
</dbReference>
<comment type="caution">
    <text evidence="5">The sequence shown here is derived from an EMBL/GenBank/DDBJ whole genome shotgun (WGS) entry which is preliminary data.</text>
</comment>
<keyword evidence="3" id="KW-0804">Transcription</keyword>
<dbReference type="GO" id="GO:0003677">
    <property type="term" value="F:DNA binding"/>
    <property type="evidence" value="ECO:0007669"/>
    <property type="project" value="UniProtKB-KW"/>
</dbReference>
<evidence type="ECO:0000256" key="3">
    <source>
        <dbReference type="ARBA" id="ARBA00023163"/>
    </source>
</evidence>
<dbReference type="RefSeq" id="WP_331790797.1">
    <property type="nucleotide sequence ID" value="NZ_BAAAUO010000005.1"/>
</dbReference>
<name>A0ABU7V4K1_9MICO</name>
<keyword evidence="1" id="KW-0805">Transcription regulation</keyword>
<dbReference type="PROSITE" id="PS00356">
    <property type="entry name" value="HTH_LACI_1"/>
    <property type="match status" value="1"/>
</dbReference>
<proteinExistence type="predicted"/>
<dbReference type="PROSITE" id="PS50932">
    <property type="entry name" value="HTH_LACI_2"/>
    <property type="match status" value="1"/>
</dbReference>
<reference evidence="5 6" key="1">
    <citation type="submission" date="2024-01" db="EMBL/GenBank/DDBJ databases">
        <title>the genome sequence of strain Microbacterium schleiferi NBRC 15075.</title>
        <authorList>
            <person name="Ding Y."/>
            <person name="Zhang G."/>
        </authorList>
    </citation>
    <scope>NUCLEOTIDE SEQUENCE [LARGE SCALE GENOMIC DNA]</scope>
    <source>
        <strain evidence="5 6">NBRC 15075</strain>
    </source>
</reference>
<dbReference type="Gene3D" id="3.40.50.2300">
    <property type="match status" value="2"/>
</dbReference>
<evidence type="ECO:0000313" key="6">
    <source>
        <dbReference type="Proteomes" id="UP001351900"/>
    </source>
</evidence>
<evidence type="ECO:0000313" key="5">
    <source>
        <dbReference type="EMBL" id="MEF2254200.1"/>
    </source>
</evidence>
<dbReference type="CDD" id="cd01392">
    <property type="entry name" value="HTH_LacI"/>
    <property type="match status" value="1"/>
</dbReference>
<dbReference type="SUPFAM" id="SSF47413">
    <property type="entry name" value="lambda repressor-like DNA-binding domains"/>
    <property type="match status" value="1"/>
</dbReference>
<dbReference type="InterPro" id="IPR028082">
    <property type="entry name" value="Peripla_BP_I"/>
</dbReference>
<protein>
    <submittedName>
        <fullName evidence="5">LacI family DNA-binding transcriptional regulator</fullName>
    </submittedName>
</protein>
<dbReference type="EMBL" id="JAZHOV010000002">
    <property type="protein sequence ID" value="MEF2254200.1"/>
    <property type="molecule type" value="Genomic_DNA"/>
</dbReference>